<dbReference type="PANTHER" id="PTHR35218:SF9">
    <property type="entry name" value="ENDONUCLEASE_EXONUCLEASE_PHOSPHATASE DOMAIN-CONTAINING PROTEIN"/>
    <property type="match status" value="1"/>
</dbReference>
<protein>
    <submittedName>
        <fullName evidence="1">Uncharacterized protein</fullName>
    </submittedName>
</protein>
<dbReference type="Gene3D" id="3.60.10.10">
    <property type="entry name" value="Endonuclease/exonuclease/phosphatase"/>
    <property type="match status" value="1"/>
</dbReference>
<accession>A0AAW2QKF1</accession>
<organism evidence="1">
    <name type="scientific">Sesamum calycinum</name>
    <dbReference type="NCBI Taxonomy" id="2727403"/>
    <lineage>
        <taxon>Eukaryota</taxon>
        <taxon>Viridiplantae</taxon>
        <taxon>Streptophyta</taxon>
        <taxon>Embryophyta</taxon>
        <taxon>Tracheophyta</taxon>
        <taxon>Spermatophyta</taxon>
        <taxon>Magnoliopsida</taxon>
        <taxon>eudicotyledons</taxon>
        <taxon>Gunneridae</taxon>
        <taxon>Pentapetalae</taxon>
        <taxon>asterids</taxon>
        <taxon>lamiids</taxon>
        <taxon>Lamiales</taxon>
        <taxon>Pedaliaceae</taxon>
        <taxon>Sesamum</taxon>
    </lineage>
</organism>
<dbReference type="PANTHER" id="PTHR35218">
    <property type="entry name" value="RNASE H DOMAIN-CONTAINING PROTEIN"/>
    <property type="match status" value="1"/>
</dbReference>
<reference evidence="1" key="1">
    <citation type="submission" date="2020-06" db="EMBL/GenBank/DDBJ databases">
        <authorList>
            <person name="Li T."/>
            <person name="Hu X."/>
            <person name="Zhang T."/>
            <person name="Song X."/>
            <person name="Zhang H."/>
            <person name="Dai N."/>
            <person name="Sheng W."/>
            <person name="Hou X."/>
            <person name="Wei L."/>
        </authorList>
    </citation>
    <scope>NUCLEOTIDE SEQUENCE</scope>
    <source>
        <strain evidence="1">KEN8</strain>
        <tissue evidence="1">Leaf</tissue>
    </source>
</reference>
<dbReference type="SUPFAM" id="SSF56219">
    <property type="entry name" value="DNase I-like"/>
    <property type="match status" value="1"/>
</dbReference>
<dbReference type="AlphaFoldDB" id="A0AAW2QKF1"/>
<reference evidence="1" key="2">
    <citation type="journal article" date="2024" name="Plant">
        <title>Genomic evolution and insights into agronomic trait innovations of Sesamum species.</title>
        <authorList>
            <person name="Miao H."/>
            <person name="Wang L."/>
            <person name="Qu L."/>
            <person name="Liu H."/>
            <person name="Sun Y."/>
            <person name="Le M."/>
            <person name="Wang Q."/>
            <person name="Wei S."/>
            <person name="Zheng Y."/>
            <person name="Lin W."/>
            <person name="Duan Y."/>
            <person name="Cao H."/>
            <person name="Xiong S."/>
            <person name="Wang X."/>
            <person name="Wei L."/>
            <person name="Li C."/>
            <person name="Ma Q."/>
            <person name="Ju M."/>
            <person name="Zhao R."/>
            <person name="Li G."/>
            <person name="Mu C."/>
            <person name="Tian Q."/>
            <person name="Mei H."/>
            <person name="Zhang T."/>
            <person name="Gao T."/>
            <person name="Zhang H."/>
        </authorList>
    </citation>
    <scope>NUCLEOTIDE SEQUENCE</scope>
    <source>
        <strain evidence="1">KEN8</strain>
    </source>
</reference>
<gene>
    <name evidence="1" type="ORF">Scaly_1047300</name>
</gene>
<name>A0AAW2QKF1_9LAMI</name>
<dbReference type="InterPro" id="IPR036691">
    <property type="entry name" value="Endo/exonu/phosph_ase_sf"/>
</dbReference>
<comment type="caution">
    <text evidence="1">The sequence shown here is derived from an EMBL/GenBank/DDBJ whole genome shotgun (WGS) entry which is preliminary data.</text>
</comment>
<dbReference type="EMBL" id="JACGWM010000006">
    <property type="protein sequence ID" value="KAL0368284.1"/>
    <property type="molecule type" value="Genomic_DNA"/>
</dbReference>
<evidence type="ECO:0000313" key="1">
    <source>
        <dbReference type="EMBL" id="KAL0368284.1"/>
    </source>
</evidence>
<sequence>MKLLVWNCPGLGSPWTVHVLDELIRLHDPALVFLSETKCKKHKCDNLKEKYNLFGINVDSRGKSGGLILLWRKDINLFVHLFSVSHIDAGVFNEAGLEGWRFTGIYGHSEAVS</sequence>
<proteinExistence type="predicted"/>